<dbReference type="EMBL" id="JJOA01000017">
    <property type="protein sequence ID" value="KEA57461.1"/>
    <property type="molecule type" value="Genomic_DNA"/>
</dbReference>
<comment type="caution">
    <text evidence="1">The sequence shown here is derived from an EMBL/GenBank/DDBJ whole genome shotgun (WGS) entry which is preliminary data.</text>
</comment>
<name>A0A071MLR7_9BURK</name>
<proteinExistence type="predicted"/>
<evidence type="ECO:0000313" key="1">
    <source>
        <dbReference type="EMBL" id="KEA57461.1"/>
    </source>
</evidence>
<dbReference type="AlphaFoldDB" id="A0A071MLR7"/>
<accession>A0A071MLR7</accession>
<sequence length="80" mass="9036">MLAIYHATFVIRRLSVAFTHIFERAELLDADRATIEEMLALYRARLDAGFSTIERHGVLSDVARDLIHEGQDYAKSLAAC</sequence>
<protein>
    <submittedName>
        <fullName evidence="1">Uncharacterized protein</fullName>
    </submittedName>
</protein>
<gene>
    <name evidence="1" type="ORF">DT99_20925</name>
</gene>
<organism evidence="1">
    <name type="scientific">Burkholderia cenocepacia</name>
    <dbReference type="NCBI Taxonomy" id="95486"/>
    <lineage>
        <taxon>Bacteria</taxon>
        <taxon>Pseudomonadati</taxon>
        <taxon>Pseudomonadota</taxon>
        <taxon>Betaproteobacteria</taxon>
        <taxon>Burkholderiales</taxon>
        <taxon>Burkholderiaceae</taxon>
        <taxon>Burkholderia</taxon>
        <taxon>Burkholderia cepacia complex</taxon>
    </lineage>
</organism>
<reference evidence="1" key="1">
    <citation type="submission" date="2014-04" db="EMBL/GenBank/DDBJ databases">
        <title>In planta biocontrol of soil-borne Fusarium wilt of banana through a plant endophytic bacterium, Burkholderia cenocepacia 869T2.</title>
        <authorList>
            <person name="Ho Y.-N."/>
            <person name="Chiang H.-M."/>
            <person name="Chao C.-P."/>
            <person name="Su C.-C."/>
            <person name="Hsu H.-F."/>
            <person name="Guo C.-T."/>
            <person name="Hsieh J.-L."/>
            <person name="Huang C.-C."/>
        </authorList>
    </citation>
    <scope>NUCLEOTIDE SEQUENCE [LARGE SCALE GENOMIC DNA]</scope>
    <source>
        <strain evidence="1">869T2</strain>
    </source>
</reference>